<comment type="caution">
    <text evidence="6">The sequence shown here is derived from an EMBL/GenBank/DDBJ whole genome shotgun (WGS) entry which is preliminary data.</text>
</comment>
<feature type="coiled-coil region" evidence="3">
    <location>
        <begin position="1518"/>
        <end position="1584"/>
    </location>
</feature>
<proteinExistence type="predicted"/>
<dbReference type="InterPro" id="IPR011115">
    <property type="entry name" value="SecA_DEAD"/>
</dbReference>
<dbReference type="SUPFAM" id="SSF53300">
    <property type="entry name" value="vWA-like"/>
    <property type="match status" value="1"/>
</dbReference>
<evidence type="ECO:0000313" key="5">
    <source>
        <dbReference type="EMBL" id="CAF1305199.1"/>
    </source>
</evidence>
<feature type="coiled-coil region" evidence="3">
    <location>
        <begin position="440"/>
        <end position="550"/>
    </location>
</feature>
<name>A0A818WW50_9BILA</name>
<keyword evidence="2" id="KW-0811">Translocation</keyword>
<protein>
    <recommendedName>
        <fullName evidence="4">SecA family profile domain-containing protein</fullName>
    </recommendedName>
</protein>
<accession>A0A818WW50</accession>
<evidence type="ECO:0000259" key="4">
    <source>
        <dbReference type="PROSITE" id="PS51196"/>
    </source>
</evidence>
<dbReference type="InterPro" id="IPR027417">
    <property type="entry name" value="P-loop_NTPase"/>
</dbReference>
<dbReference type="EMBL" id="CAJOAZ010000893">
    <property type="protein sequence ID" value="CAF3730666.1"/>
    <property type="molecule type" value="Genomic_DNA"/>
</dbReference>
<dbReference type="GO" id="GO:0016020">
    <property type="term" value="C:membrane"/>
    <property type="evidence" value="ECO:0007669"/>
    <property type="project" value="InterPro"/>
</dbReference>
<dbReference type="GO" id="GO:0006886">
    <property type="term" value="P:intracellular protein transport"/>
    <property type="evidence" value="ECO:0007669"/>
    <property type="project" value="InterPro"/>
</dbReference>
<evidence type="ECO:0000256" key="2">
    <source>
        <dbReference type="ARBA" id="ARBA00023010"/>
    </source>
</evidence>
<dbReference type="PANTHER" id="PTHR30612">
    <property type="entry name" value="SECA INNER MEMBRANE COMPONENT OF SEC PROTEIN SECRETION SYSTEM"/>
    <property type="match status" value="1"/>
</dbReference>
<evidence type="ECO:0000256" key="3">
    <source>
        <dbReference type="SAM" id="Coils"/>
    </source>
</evidence>
<dbReference type="GO" id="GO:0017038">
    <property type="term" value="P:protein import"/>
    <property type="evidence" value="ECO:0007669"/>
    <property type="project" value="InterPro"/>
</dbReference>
<feature type="coiled-coil region" evidence="3">
    <location>
        <begin position="202"/>
        <end position="306"/>
    </location>
</feature>
<dbReference type="InterPro" id="IPR014018">
    <property type="entry name" value="SecA_motor_DEAD"/>
</dbReference>
<dbReference type="PROSITE" id="PS51196">
    <property type="entry name" value="SECA_MOTOR_DEAD"/>
    <property type="match status" value="1"/>
</dbReference>
<keyword evidence="1" id="KW-0813">Transport</keyword>
<dbReference type="InterPro" id="IPR000185">
    <property type="entry name" value="SecA"/>
</dbReference>
<evidence type="ECO:0000313" key="6">
    <source>
        <dbReference type="EMBL" id="CAF3730666.1"/>
    </source>
</evidence>
<dbReference type="SUPFAM" id="SSF52540">
    <property type="entry name" value="P-loop containing nucleoside triphosphate hydrolases"/>
    <property type="match status" value="3"/>
</dbReference>
<dbReference type="GO" id="GO:0005524">
    <property type="term" value="F:ATP binding"/>
    <property type="evidence" value="ECO:0007669"/>
    <property type="project" value="InterPro"/>
</dbReference>
<dbReference type="GO" id="GO:0006605">
    <property type="term" value="P:protein targeting"/>
    <property type="evidence" value="ECO:0007669"/>
    <property type="project" value="InterPro"/>
</dbReference>
<evidence type="ECO:0000256" key="1">
    <source>
        <dbReference type="ARBA" id="ARBA00022927"/>
    </source>
</evidence>
<keyword evidence="1" id="KW-0653">Protein transport</keyword>
<dbReference type="Proteomes" id="UP000663845">
    <property type="component" value="Unassembled WGS sequence"/>
</dbReference>
<dbReference type="Pfam" id="PF07517">
    <property type="entry name" value="SecA_DEAD"/>
    <property type="match status" value="1"/>
</dbReference>
<dbReference type="EMBL" id="CAJNOG010000584">
    <property type="protein sequence ID" value="CAF1305199.1"/>
    <property type="molecule type" value="Genomic_DNA"/>
</dbReference>
<gene>
    <name evidence="5" type="ORF">JYZ213_LOCUS32540</name>
    <name evidence="6" type="ORF">OXD698_LOCUS14253</name>
</gene>
<dbReference type="InterPro" id="IPR036465">
    <property type="entry name" value="vWFA_dom_sf"/>
</dbReference>
<dbReference type="Gene3D" id="3.40.50.300">
    <property type="entry name" value="P-loop containing nucleotide triphosphate hydrolases"/>
    <property type="match status" value="3"/>
</dbReference>
<sequence length="3505" mass="405622">METFRCESDHSYQSSDIHDDLSRQLKKIRQQSQERLPTPVHVLNTVTDTVGDQIEERFREAQKCHSGKRIILIPYLMGNDHWNGILLEWNSMEQIEQSEFINPVTGFDSIPDELQKCFMKIFPKNVLRCKIMLKDEGRTKSRLLTVINLLNAAQNSHFDQSSITLRTDQDDSTTSFEGNQMNFYELEKRLSSGLAKFSISDENMLSERIQRSQNRIKEYQETERMEDAEKEMNYLKEYEILAELAKKMKLMKSNVSELDTANLEKQLADSLAKLRITDIKALPDRIARSEKRIEEYREEGRLEEVKKETAILNECKKLQKLAEDIHNRKSTGHGSEKSKSFELNQLEQRLATGLANMKMVDPTKLLERIAKSEERIREFEDEERVDDLEREKKYLNEYKMLQKLSEEICFLKSNVIEPSGVDELEQKLNNGLTKYKISNIKDLPKKIQRFEQRIKEYQDEGRLEEAENENNYLTKLNELQKLADELDKHKAAESSLLDNSELKLRKLEEKLESDLLKFKMSNISVLPEKIQRSKERISEFQEENRIDETEKEQEYLRNLEALSKLADEIMNLKSNSGKPSTDVLPKSTKIASEVVDNSTTSVKHDIEKKKSDDVNIFHRNWIDMHSCAEKTVMQLLEHFQRINCGEHQNSSDQKFINDMLDQLREQIQKQELFSEKIQENLQDLERYASSRNISLILRCLLEILSQIRPLDVHEIEQLVNKAKNAAKLIAGKDIILLIGETGTGKSTTIQFLSGSKMKKTKVEVESGRFLEHITIDGPIKNPGLINVTNSALSKSETRYIAPVTIPLRDIYGAYEYGEIILCDAPGFGDTAGPEVDIANGVGVIEALKGCKSVKILALSSYKSLGDRGQGIQKLAHLLINMIQGIQDKLSAIFYAFTKYPSNIDISALLIDIKTSKVDNDPLLRSDSAFVTVLIDMINKTKNGAEIIDPLHGDPKTLIERLKHLRGIMYPSEVFQFSISSETHSCVANQAQRDNLSVKCALKHKDIDLVLHYLDKLKTLKDLLDVSIVRDSYEDAIRTVKETLTNFCTEITKKFNRSLASRDGLKEEDINEYKSSTEYIKNSQKLNKHFAEDQLSPESLIQNISSEIQNRNEFLIEEHLSSSLIGIYLNNVLLLKNSFQQIEPLYKKICRNFREHFEKLIESANELIKTNEFDKIADLILHISKCIRTLNEHLNNLVEDKYKYVVQSLLQHLSSFLEKSQLILAKPSLNESEINIVKNAVIVLGSAKGNAALQDSISTYIQIMRMKTENTRTLNEIYNSLIDNIINYFNQINDRINKLFEIHGDRALDETEILIKDMDAIRTIEEIDSKTVGIYYRTVEFIRGHMNQIQREVQDLLSSPESQKETPNYTKIARLLSRMNNGKWMNRLSPGSYDIAMKRITEELTQYFYQLEDRLKKLDLSMKHPENIPIAQEIFDKLESLSVLDRVVPELKTSKDLMIQRFLDNVQNNFDSMQKKFQLQDIDIYQRKQDLIKLEQIKHNYDNLHPANVLLQQNNYPDINKLKQEIKDLENKRDKELEYQNERKSNIEIELNILKSDSNSNEQEISKIQERLSIQLETIRDLENMHKNILASFLSIKNQYESLMTTHNSITDEQLKFLQDKKYDNIESLNSTINQKKNEINKYQNNPRKYHFDDQFDAATADIALVYTSNCEKIANIRFKEMAADIHTTLAKYIKEYGIFLDNDIERLYKSITNSSQENLPENLRKRFEQLESENLEKRLEQLVSLSEYKNVFQYIDGNKKVEYWRRKFQEQYETSSSQIENCKTLGRSEDLHKELNIVQGLIRVDHFCSGKYLTEGFGALYRINQIETTQKSKETYEIVLKCINQEDYVAINNILIDIDTKTTNSRDFNIIKQVLQDSFHNLMKKTLKIANSLDLNSDFTTITQCQIQQLNANLEKIRTVLRKPNILNIVDETAKLNLKDFEKELTECLSKVLLQAINNTENLLKSNDILEVELNTDNLFNIQREIDKHLILEPINVKIIEIKSKLDNLDRHILEQNDYLKHIQQYPFHSPKDLVSKLQKADEKYKTKYNKVQTQILLEIRRNIQTTIDEIPKAPIDERSKLINPLYDALDFLPDELQAAFRTTITNLRDKAFEDNRIYKSELEAFLNSDQTDDEKIKELNSFADKYQKEKQHELSTILYSGVLAKLDNYWKNVEKAFEKEDIASGIDNMKYIMKYYIHALLIPASKKFFDLSSKLISKHIINYSKTLSNIFSTTNIESVSQAFDNVILCIDFIYSFSPPIEDLISPKTLEDATLNLDNMFNNWKTFIKSFNTALEEMNISVIRESLEIAYRYDNVLKKIQKSTCENSSIKSFIQQMKEIHEHSKLHLMFTNQIAKLIKTFNNEKLISDKTTRFETDREQLFKSLSISLQTFQSINVEFPKELTEVFNLEQIENGLKGKIDKLKQKLLSYASQTDPSQSGADQFRLYYNHLISIEKYLSYSDLNIPQSLELAEKHILDKVNELSKGVHNSGSDFTEVAGYLLKMKFFAENFSMFDTKINRNIDECLKFFQTSQGPTMIGQLTMVLEKDELGSRLISEHSALSGEDWRKRREKMQNQDNLDYVLNELEGDNLSKDVLSTRYRVFRKTYDDLISKNLAAFNLKTEKEPKLDILISETKALIADGNQKSSVINWDHSLRDRIPDLLAHIFAVWTLKNTQHYNNMRGIDTARAYLLMPHVAQVIAIFRIFGIGYTKYTTVIDYLLGWKRISSDLINNLVEVGTGEGKSVILAIVACIFALMGFDVNCSCYSEYLSQRDKNDFASLFQALGIDERIEYGTFNRLCENFLNEQCNLREKVREMIMRNKNIIDVSSKKTRMREKVLLIDEVDVFLSEKFYGGMYTPSLLLRDLSIKSLLDTLWNSRHSLTLNAVKETSAYKDCVRRFSNWIFLVDEAIKSMLSALQSYQSSTYTVKNDRIVYIEGESFVENVVRGYDTIWAYYHENQKGFISEQSLEANVGIIVSCGTFSYAHMPKNFGYIAGVSGTLKTLADSEKNILLNVYGIAKSTFMPSVFGKSNRNYSSINDVDAVDKSEYFTRIRGEIDLMINAQRAILVFFESEERLLEFYNSNELASLKQSVQLVTERVSAKDRETFVKRAATDGKVTLLTRTFGRGTDFICRNQQVLANGGIHVLQTFFSKELSEEYQIMGRGARQGDRGSYRMILLENDLEWILGSDWENEIKQIKGSPLYSTLNEERKKLYETNCAGKKCGINQCEPDHNRSEKFLDAIVKRDMNSIKKFLLEENLGRNMYSNISRTVLLMDATGSMSNLLSATKDTVCTMFERASDILKEKNLPSDIFSMQFIVYRNYNSREDKILEVSPWETRGSQLRAFMDTIRSEGGWGEEAIEIGLWHAVKESKTKQSISQVILIGDAAANTQEEIVSKREHFGEKYWKNTRLSEKTFYSDELKKLKDKNIPIHTFYLTNSAKDNFEEIATETKGRCEYLDLRSSAGIIALTNYVTEEVLRKAAGSQGEEAVKLYREKYGKTSFTS</sequence>
<reference evidence="6" key="1">
    <citation type="submission" date="2021-02" db="EMBL/GenBank/DDBJ databases">
        <authorList>
            <person name="Nowell W R."/>
        </authorList>
    </citation>
    <scope>NUCLEOTIDE SEQUENCE</scope>
</reference>
<evidence type="ECO:0000313" key="7">
    <source>
        <dbReference type="Proteomes" id="UP000663844"/>
    </source>
</evidence>
<dbReference type="Gene3D" id="3.40.50.410">
    <property type="entry name" value="von Willebrand factor, type A domain"/>
    <property type="match status" value="1"/>
</dbReference>
<dbReference type="Proteomes" id="UP000663844">
    <property type="component" value="Unassembled WGS sequence"/>
</dbReference>
<organism evidence="6 7">
    <name type="scientific">Adineta steineri</name>
    <dbReference type="NCBI Taxonomy" id="433720"/>
    <lineage>
        <taxon>Eukaryota</taxon>
        <taxon>Metazoa</taxon>
        <taxon>Spiralia</taxon>
        <taxon>Gnathifera</taxon>
        <taxon>Rotifera</taxon>
        <taxon>Eurotatoria</taxon>
        <taxon>Bdelloidea</taxon>
        <taxon>Adinetida</taxon>
        <taxon>Adinetidae</taxon>
        <taxon>Adineta</taxon>
    </lineage>
</organism>
<feature type="domain" description="SecA family profile" evidence="4">
    <location>
        <begin position="2588"/>
        <end position="3208"/>
    </location>
</feature>
<keyword evidence="3" id="KW-0175">Coiled coil</keyword>
<dbReference type="PANTHER" id="PTHR30612:SF0">
    <property type="entry name" value="CHLOROPLAST PROTEIN-TRANSPORTING ATPASE"/>
    <property type="match status" value="1"/>
</dbReference>